<dbReference type="EMBL" id="SACL01000012">
    <property type="protein sequence ID" value="RVT90741.1"/>
    <property type="molecule type" value="Genomic_DNA"/>
</dbReference>
<evidence type="ECO:0000313" key="1">
    <source>
        <dbReference type="EMBL" id="RVT90741.1"/>
    </source>
</evidence>
<name>A0A437LZ93_9PROT</name>
<sequence>MSETKTEQKAAHTPGLSPRGAILWGAVMQGRAKRDGDEALLRHMARLERDRSALLEALEGAVESLKQLCVDQHPDNVCCHHLCAALAAIASARGEG</sequence>
<proteinExistence type="predicted"/>
<dbReference type="AlphaFoldDB" id="A0A437LZ93"/>
<comment type="caution">
    <text evidence="1">The sequence shown here is derived from an EMBL/GenBank/DDBJ whole genome shotgun (WGS) entry which is preliminary data.</text>
</comment>
<reference evidence="1 2" key="1">
    <citation type="submission" date="2019-01" db="EMBL/GenBank/DDBJ databases">
        <authorList>
            <person name="Chen W.-M."/>
        </authorList>
    </citation>
    <scope>NUCLEOTIDE SEQUENCE [LARGE SCALE GENOMIC DNA]</scope>
    <source>
        <strain evidence="1 2">CCP-6</strain>
    </source>
</reference>
<accession>A0A437LZ93</accession>
<protein>
    <submittedName>
        <fullName evidence="1">Uncharacterized protein</fullName>
    </submittedName>
</protein>
<dbReference type="Proteomes" id="UP000282957">
    <property type="component" value="Unassembled WGS sequence"/>
</dbReference>
<gene>
    <name evidence="1" type="ORF">EOD42_23350</name>
</gene>
<keyword evidence="2" id="KW-1185">Reference proteome</keyword>
<organism evidence="1 2">
    <name type="scientific">Rhodovarius crocodyli</name>
    <dbReference type="NCBI Taxonomy" id="1979269"/>
    <lineage>
        <taxon>Bacteria</taxon>
        <taxon>Pseudomonadati</taxon>
        <taxon>Pseudomonadota</taxon>
        <taxon>Alphaproteobacteria</taxon>
        <taxon>Acetobacterales</taxon>
        <taxon>Roseomonadaceae</taxon>
        <taxon>Rhodovarius</taxon>
    </lineage>
</organism>
<evidence type="ECO:0000313" key="2">
    <source>
        <dbReference type="Proteomes" id="UP000282957"/>
    </source>
</evidence>
<dbReference type="RefSeq" id="WP_127790008.1">
    <property type="nucleotide sequence ID" value="NZ_SACL01000012.1"/>
</dbReference>